<dbReference type="GO" id="GO:0016491">
    <property type="term" value="F:oxidoreductase activity"/>
    <property type="evidence" value="ECO:0007669"/>
    <property type="project" value="UniProtKB-KW"/>
</dbReference>
<dbReference type="InterPro" id="IPR029063">
    <property type="entry name" value="SAM-dependent_MTases_sf"/>
</dbReference>
<dbReference type="Gene3D" id="1.10.1200.10">
    <property type="entry name" value="ACP-like"/>
    <property type="match status" value="1"/>
</dbReference>
<dbReference type="InterPro" id="IPR014030">
    <property type="entry name" value="Ketoacyl_synth_N"/>
</dbReference>
<dbReference type="Pfam" id="PF23114">
    <property type="entry name" value="NAD-bd_HRPKS_sdrA"/>
    <property type="match status" value="1"/>
</dbReference>
<dbReference type="Gene3D" id="3.30.70.3290">
    <property type="match status" value="1"/>
</dbReference>
<dbReference type="SUPFAM" id="SSF53901">
    <property type="entry name" value="Thiolase-like"/>
    <property type="match status" value="1"/>
</dbReference>
<dbReference type="InterPro" id="IPR032821">
    <property type="entry name" value="PKS_assoc"/>
</dbReference>
<dbReference type="CDD" id="cd05274">
    <property type="entry name" value="KR_FAS_SDR_x"/>
    <property type="match status" value="1"/>
</dbReference>
<dbReference type="Gene3D" id="3.40.50.720">
    <property type="entry name" value="NAD(P)-binding Rossmann-like Domain"/>
    <property type="match status" value="1"/>
</dbReference>
<keyword evidence="1" id="KW-0596">Phosphopantetheine</keyword>
<dbReference type="InterPro" id="IPR042104">
    <property type="entry name" value="PKS_dehydratase_sf"/>
</dbReference>
<feature type="region of interest" description="N-terminal hotdog fold" evidence="6">
    <location>
        <begin position="961"/>
        <end position="1096"/>
    </location>
</feature>
<reference evidence="10 12" key="1">
    <citation type="journal article" date="2020" name="Stud. Mycol.">
        <title>101 Dothideomycetes genomes: a test case for predicting lifestyles and emergence of pathogens.</title>
        <authorList>
            <person name="Haridas S."/>
            <person name="Albert R."/>
            <person name="Binder M."/>
            <person name="Bloem J."/>
            <person name="Labutti K."/>
            <person name="Salamov A."/>
            <person name="Andreopoulos B."/>
            <person name="Baker S."/>
            <person name="Barry K."/>
            <person name="Bills G."/>
            <person name="Bluhm B."/>
            <person name="Cannon C."/>
            <person name="Castanera R."/>
            <person name="Culley D."/>
            <person name="Daum C."/>
            <person name="Ezra D."/>
            <person name="Gonzalez J."/>
            <person name="Henrissat B."/>
            <person name="Kuo A."/>
            <person name="Liang C."/>
            <person name="Lipzen A."/>
            <person name="Lutzoni F."/>
            <person name="Magnuson J."/>
            <person name="Mondo S."/>
            <person name="Nolan M."/>
            <person name="Ohm R."/>
            <person name="Pangilinan J."/>
            <person name="Park H.-J."/>
            <person name="Ramirez L."/>
            <person name="Alfaro M."/>
            <person name="Sun H."/>
            <person name="Tritt A."/>
            <person name="Yoshinaga Y."/>
            <person name="Zwiers L.-H."/>
            <person name="Turgeon B."/>
            <person name="Goodwin S."/>
            <person name="Spatafora J."/>
            <person name="Crous P."/>
            <person name="Grigoriev I."/>
        </authorList>
    </citation>
    <scope>NUCLEOTIDE SEQUENCE</scope>
    <source>
        <strain evidence="10 12">CBS 304.34</strain>
    </source>
</reference>
<feature type="domain" description="Carrier" evidence="7">
    <location>
        <begin position="1977"/>
        <end position="2058"/>
    </location>
</feature>
<dbReference type="InterPro" id="IPR018201">
    <property type="entry name" value="Ketoacyl_synth_AS"/>
</dbReference>
<dbReference type="Pfam" id="PF14765">
    <property type="entry name" value="PS-DH"/>
    <property type="match status" value="1"/>
</dbReference>
<sequence length="2063" mass="227075">MANSDLVEPLAIIGLSFRFPQNVTTSEKFWGLMDEKKCTAGKVPEDRFSVDAFYHPSNERTDTLNAQEGHFMNGDVGAFDAPFFSISPAEAAAMDPQQRGMLETSYHALENAGLPLKSVAGSKTGVYIGCFSDDHRILTLKDPERLSKYAGTGTEMSILANRLSWWFDFKGPSFNIDNACASGLTAFHLACQSLRNGETSMALVGGSNLMTSIEQFLLLSNLSMVSPSGRSFSFDHRANGYARGEGYGVVIIKTLSDALHNGDCIRAVVRATGANQDGKTPSLTSPSQTSQEALIRETYERAGLNMKATTFVEAHGTGTAMGDPIEARALGSVLGAGRKADDPLYIGAVKPNIGHLEGASGIAGIIKTILTLERGVILPNTNFEKLNPAIDAKALNITFPRESTPWPHDGLRRASINSFGFGGSNSHTVLDDACNFLKSRALKGHHQSIDLDGRSESLGPISFQTFTSRFSDATPPKLLTWSAFDDNALSRLIQAFSQYFATGPPEVLSASYLDDLAHTLSARRTVLSVRSFAIVKSPAKLRDLASATSRPVRGRRVPGLSYVFTGQGAQFSRMGIDLCIFPTFRLSLEKSNLCFRALGSEWDLLEELAKLEPDSNIHDPEYSQPICTALQIALVDLLRNFGIVPQKVVGHSSGEIAAAYSIGALSLASALRISFFRGRVSGNLARTPSIRGGMLAVGLSEAEATIYLHEFQKEYSSQEAVVACINSPKSVTLAGDAIAISTLQKQLDQDGVFARKLHVNVAYHSPHVKLFSQEYRKSLNNLEAGDSYRETDAVMVSSVTGRPVEPSELIKAEYWISNMESPVRFMEAVSQSVFSPHVCDGLSGQRITSDVSDLLEIGPHAVLQGPVKDTLTALNQAKAIRYDSVLNKRVDSVESLLNVMGRLHCLGYPVDLIAINGLSDKQKDETKMLTDLPSYPFDHSKAYWYESLLGRNFRLRKEVRLDLLGLPIADGGPPELGRRWRKITRVSETPWVQDHVISETTIYPAAGMLCMALEAIQQMADPARKITAYTIRDAEFLAALRLSPENEGTESHFYVRPLKDASYSEDLTAEFKLYTLLEDVWVENCRGTIQLSYGEDDFGSEPSLTVRNNIATCTQRIDRSNIYSELFAIGMQYGPAFQCMENISVGQSKDALAVVRAFEWVEERQDHIIHPVTLDCIFHPTLVALAKAMEGKPRTAVPTKLQNLRLSGRGICHPVTSKVQVYAKVETQTSRTATASLHGADFQGNALISVELLEVTFVDDGSQDELGTNLQHMCYNIDWKADIDMLDQFTVAEYCRSRLALSHHREPDNRVRSALESLMELMAFKRPGLRVLEIGAGEGSTTKDVLKSTVIRTAEGHEIPALSLYHSTDIEPGLLKATKNRFKDESIKMEFSVLDINENLTDQGVQEGMYDVVISNNFQLSTTRIANIRKLLKNDGKLVIIGVAEVDMCSRLLCRNGFSETGIFLRDDQHAAKQSSSIVIFTAAENIKPETIWPDTIIVVNEETSIDAQIATTLREALQHSGFPIVGTIPLRKISTIDLHDKFCICLAELSKPLLADLNESMYLELRSWLSNARGILWVRDNGNDNPGFHMITGVARVSRSENPDVKFVTLAVDISSSTTVSNVLRIFRKTITSSVDDIELEYKEIDGFLAMNRAIPATYVDDNIRRNGDPMEICSTAQTTIRALPAYSFPEHSTYVLAGGFGGIGPTICRWMANRGAKNFIVLSRSGPNSDAAKLLLQDLSAQDVRVEHPTCDISCKEQVKAALALCAAKLPPIKGCIQASLVLQDSVFETMTYDEWKTAINPRIQGTINLHEDLPNNMDFFLLLSSINGILGARFQANYAASNTFLDAFAHTHYKQRVVSIDMGWYTNTLASNDFLKRRFEGLGCVYQVPDSQLLGLLDYYCDPTRVVDIGKCQTMLGVAPPSYARARGKEFPELLKRPIWRVMNALGTSFNTPSQTETLQQKALPISTLLASTQSVAEAADLICNAVLGRLAVQLGIQEEMIDKENPFHVTGVDSLMAVELRTWFRREIGVNVSVFDIMGNSSLFGLCVRAAEKMECKRY</sequence>
<gene>
    <name evidence="10 12" type="ORF">BDZ99DRAFT_573175</name>
</gene>
<keyword evidence="4" id="KW-0560">Oxidoreductase</keyword>
<dbReference type="InterPro" id="IPR050091">
    <property type="entry name" value="PKS_NRPS_Biosynth_Enz"/>
</dbReference>
<dbReference type="SMART" id="SM00827">
    <property type="entry name" value="PKS_AT"/>
    <property type="match status" value="1"/>
</dbReference>
<dbReference type="GO" id="GO:0006633">
    <property type="term" value="P:fatty acid biosynthetic process"/>
    <property type="evidence" value="ECO:0007669"/>
    <property type="project" value="InterPro"/>
</dbReference>
<dbReference type="Gene3D" id="3.40.47.10">
    <property type="match status" value="1"/>
</dbReference>
<dbReference type="InterPro" id="IPR016036">
    <property type="entry name" value="Malonyl_transacylase_ACP-bd"/>
</dbReference>
<dbReference type="Pfam" id="PF16197">
    <property type="entry name" value="KAsynt_C_assoc"/>
    <property type="match status" value="1"/>
</dbReference>
<dbReference type="SUPFAM" id="SSF51735">
    <property type="entry name" value="NAD(P)-binding Rossmann-fold domains"/>
    <property type="match status" value="1"/>
</dbReference>
<dbReference type="GO" id="GO:0004315">
    <property type="term" value="F:3-oxoacyl-[acyl-carrier-protein] synthase activity"/>
    <property type="evidence" value="ECO:0007669"/>
    <property type="project" value="InterPro"/>
</dbReference>
<dbReference type="EMBL" id="MU003705">
    <property type="protein sequence ID" value="KAF2807319.1"/>
    <property type="molecule type" value="Genomic_DNA"/>
</dbReference>
<dbReference type="SUPFAM" id="SSF52151">
    <property type="entry name" value="FabD/lysophospholipase-like"/>
    <property type="match status" value="1"/>
</dbReference>
<dbReference type="PROSITE" id="PS00606">
    <property type="entry name" value="KS3_1"/>
    <property type="match status" value="1"/>
</dbReference>
<dbReference type="Pfam" id="PF08659">
    <property type="entry name" value="KR"/>
    <property type="match status" value="1"/>
</dbReference>
<dbReference type="Pfam" id="PF02801">
    <property type="entry name" value="Ketoacyl-synt_C"/>
    <property type="match status" value="1"/>
</dbReference>
<dbReference type="Gene3D" id="3.10.129.110">
    <property type="entry name" value="Polyketide synthase dehydratase"/>
    <property type="match status" value="1"/>
</dbReference>
<dbReference type="InterPro" id="IPR056501">
    <property type="entry name" value="NAD-bd_HRPKS_sdrA"/>
</dbReference>
<keyword evidence="5" id="KW-0511">Multifunctional enzyme</keyword>
<dbReference type="SUPFAM" id="SSF47336">
    <property type="entry name" value="ACP-like"/>
    <property type="match status" value="1"/>
</dbReference>
<dbReference type="SMART" id="SM00822">
    <property type="entry name" value="PKS_KR"/>
    <property type="match status" value="1"/>
</dbReference>
<feature type="domain" description="Ketosynthase family 3 (KS3)" evidence="8">
    <location>
        <begin position="7"/>
        <end position="432"/>
    </location>
</feature>
<dbReference type="InterPro" id="IPR013968">
    <property type="entry name" value="PKS_KR"/>
</dbReference>
<feature type="active site" description="Proton acceptor; for dehydratase activity" evidence="6">
    <location>
        <position position="995"/>
    </location>
</feature>
<name>A0A6A6YFD7_9PEZI</name>
<evidence type="ECO:0000313" key="12">
    <source>
        <dbReference type="RefSeq" id="XP_033574283.1"/>
    </source>
</evidence>
<dbReference type="CDD" id="cd00833">
    <property type="entry name" value="PKS"/>
    <property type="match status" value="1"/>
</dbReference>
<feature type="active site" description="Proton donor; for dehydratase activity" evidence="6">
    <location>
        <position position="1175"/>
    </location>
</feature>
<dbReference type="InterPro" id="IPR014031">
    <property type="entry name" value="Ketoacyl_synth_C"/>
</dbReference>
<dbReference type="Pfam" id="PF21089">
    <property type="entry name" value="PKS_DH_N"/>
    <property type="match status" value="1"/>
</dbReference>
<dbReference type="PROSITE" id="PS52004">
    <property type="entry name" value="KS3_2"/>
    <property type="match status" value="1"/>
</dbReference>
<evidence type="ECO:0000259" key="8">
    <source>
        <dbReference type="PROSITE" id="PS52004"/>
    </source>
</evidence>
<dbReference type="InterPro" id="IPR036291">
    <property type="entry name" value="NAD(P)-bd_dom_sf"/>
</dbReference>
<protein>
    <submittedName>
        <fullName evidence="10 12">Ketoacyl-synt-domain-containing protein</fullName>
    </submittedName>
</protein>
<dbReference type="SMART" id="SM00823">
    <property type="entry name" value="PKS_PP"/>
    <property type="match status" value="1"/>
</dbReference>
<evidence type="ECO:0000259" key="7">
    <source>
        <dbReference type="PROSITE" id="PS50075"/>
    </source>
</evidence>
<dbReference type="InterPro" id="IPR049551">
    <property type="entry name" value="PKS_DH_C"/>
</dbReference>
<dbReference type="GeneID" id="54469160"/>
<dbReference type="InterPro" id="IPR049900">
    <property type="entry name" value="PKS_mFAS_DH"/>
</dbReference>
<dbReference type="PANTHER" id="PTHR43775:SF29">
    <property type="entry name" value="ASPERFURANONE POLYKETIDE SYNTHASE AFOG-RELATED"/>
    <property type="match status" value="1"/>
</dbReference>
<dbReference type="InterPro" id="IPR001227">
    <property type="entry name" value="Ac_transferase_dom_sf"/>
</dbReference>
<dbReference type="InterPro" id="IPR025714">
    <property type="entry name" value="Methyltranfer_dom"/>
</dbReference>
<accession>A0A6A6YFD7</accession>
<reference evidence="12" key="2">
    <citation type="submission" date="2020-04" db="EMBL/GenBank/DDBJ databases">
        <authorList>
            <consortium name="NCBI Genome Project"/>
        </authorList>
    </citation>
    <scope>NUCLEOTIDE SEQUENCE</scope>
    <source>
        <strain evidence="12">CBS 304.34</strain>
    </source>
</reference>
<dbReference type="PROSITE" id="PS50075">
    <property type="entry name" value="CARRIER"/>
    <property type="match status" value="1"/>
</dbReference>
<dbReference type="Pfam" id="PF13847">
    <property type="entry name" value="Methyltransf_31"/>
    <property type="match status" value="1"/>
</dbReference>
<dbReference type="InterPro" id="IPR009081">
    <property type="entry name" value="PP-bd_ACP"/>
</dbReference>
<dbReference type="Gene3D" id="3.40.366.10">
    <property type="entry name" value="Malonyl-Coenzyme A Acyl Carrier Protein, domain 2"/>
    <property type="match status" value="1"/>
</dbReference>
<dbReference type="Pfam" id="PF00550">
    <property type="entry name" value="PP-binding"/>
    <property type="match status" value="1"/>
</dbReference>
<feature type="region of interest" description="C-terminal hotdog fold" evidence="6">
    <location>
        <begin position="1114"/>
        <end position="1264"/>
    </location>
</feature>
<proteinExistence type="predicted"/>
<dbReference type="InterPro" id="IPR020841">
    <property type="entry name" value="PKS_Beta-ketoAc_synthase_dom"/>
</dbReference>
<dbReference type="GO" id="GO:0031177">
    <property type="term" value="F:phosphopantetheine binding"/>
    <property type="evidence" value="ECO:0007669"/>
    <property type="project" value="InterPro"/>
</dbReference>
<organism evidence="10">
    <name type="scientific">Mytilinidion resinicola</name>
    <dbReference type="NCBI Taxonomy" id="574789"/>
    <lineage>
        <taxon>Eukaryota</taxon>
        <taxon>Fungi</taxon>
        <taxon>Dikarya</taxon>
        <taxon>Ascomycota</taxon>
        <taxon>Pezizomycotina</taxon>
        <taxon>Dothideomycetes</taxon>
        <taxon>Pleosporomycetidae</taxon>
        <taxon>Mytilinidiales</taxon>
        <taxon>Mytilinidiaceae</taxon>
        <taxon>Mytilinidion</taxon>
    </lineage>
</organism>
<dbReference type="SMART" id="SM00825">
    <property type="entry name" value="PKS_KS"/>
    <property type="match status" value="1"/>
</dbReference>
<evidence type="ECO:0000256" key="3">
    <source>
        <dbReference type="ARBA" id="ARBA00022679"/>
    </source>
</evidence>
<dbReference type="Pfam" id="PF00109">
    <property type="entry name" value="ketoacyl-synt"/>
    <property type="match status" value="1"/>
</dbReference>
<dbReference type="InterPro" id="IPR020806">
    <property type="entry name" value="PKS_PP-bd"/>
</dbReference>
<dbReference type="SUPFAM" id="SSF55048">
    <property type="entry name" value="Probable ACP-binding domain of malonyl-CoA ACP transacylase"/>
    <property type="match status" value="1"/>
</dbReference>
<dbReference type="SMART" id="SM00826">
    <property type="entry name" value="PKS_DH"/>
    <property type="match status" value="1"/>
</dbReference>
<dbReference type="Proteomes" id="UP000504636">
    <property type="component" value="Unplaced"/>
</dbReference>
<dbReference type="InterPro" id="IPR016035">
    <property type="entry name" value="Acyl_Trfase/lysoPLipase"/>
</dbReference>
<dbReference type="InterPro" id="IPR049552">
    <property type="entry name" value="PKS_DH_N"/>
</dbReference>
<evidence type="ECO:0000256" key="4">
    <source>
        <dbReference type="ARBA" id="ARBA00023002"/>
    </source>
</evidence>
<evidence type="ECO:0000256" key="2">
    <source>
        <dbReference type="ARBA" id="ARBA00022553"/>
    </source>
</evidence>
<dbReference type="PANTHER" id="PTHR43775">
    <property type="entry name" value="FATTY ACID SYNTHASE"/>
    <property type="match status" value="1"/>
</dbReference>
<dbReference type="RefSeq" id="XP_033574283.1">
    <property type="nucleotide sequence ID" value="XM_033728267.1"/>
</dbReference>
<dbReference type="InterPro" id="IPR057326">
    <property type="entry name" value="KR_dom"/>
</dbReference>
<dbReference type="InterPro" id="IPR016039">
    <property type="entry name" value="Thiolase-like"/>
</dbReference>
<dbReference type="SUPFAM" id="SSF53335">
    <property type="entry name" value="S-adenosyl-L-methionine-dependent methyltransferases"/>
    <property type="match status" value="1"/>
</dbReference>
<dbReference type="PROSITE" id="PS52019">
    <property type="entry name" value="PKS_MFAS_DH"/>
    <property type="match status" value="1"/>
</dbReference>
<evidence type="ECO:0000259" key="9">
    <source>
        <dbReference type="PROSITE" id="PS52019"/>
    </source>
</evidence>
<dbReference type="Gene3D" id="3.40.50.150">
    <property type="entry name" value="Vaccinia Virus protein VP39"/>
    <property type="match status" value="1"/>
</dbReference>
<evidence type="ECO:0000256" key="6">
    <source>
        <dbReference type="PROSITE-ProRule" id="PRU01363"/>
    </source>
</evidence>
<evidence type="ECO:0000256" key="1">
    <source>
        <dbReference type="ARBA" id="ARBA00022450"/>
    </source>
</evidence>
<dbReference type="InterPro" id="IPR020807">
    <property type="entry name" value="PKS_DH"/>
</dbReference>
<evidence type="ECO:0000256" key="5">
    <source>
        <dbReference type="ARBA" id="ARBA00023268"/>
    </source>
</evidence>
<keyword evidence="11" id="KW-1185">Reference proteome</keyword>
<evidence type="ECO:0000313" key="10">
    <source>
        <dbReference type="EMBL" id="KAF2807319.1"/>
    </source>
</evidence>
<dbReference type="OrthoDB" id="329835at2759"/>
<dbReference type="CDD" id="cd02440">
    <property type="entry name" value="AdoMet_MTases"/>
    <property type="match status" value="1"/>
</dbReference>
<keyword evidence="2" id="KW-0597">Phosphoprotein</keyword>
<feature type="domain" description="PKS/mFAS DH" evidence="9">
    <location>
        <begin position="961"/>
        <end position="1264"/>
    </location>
</feature>
<dbReference type="Pfam" id="PF00698">
    <property type="entry name" value="Acyl_transf_1"/>
    <property type="match status" value="1"/>
</dbReference>
<dbReference type="GO" id="GO:0044550">
    <property type="term" value="P:secondary metabolite biosynthetic process"/>
    <property type="evidence" value="ECO:0007669"/>
    <property type="project" value="TreeGrafter"/>
</dbReference>
<evidence type="ECO:0000313" key="11">
    <source>
        <dbReference type="Proteomes" id="UP000504636"/>
    </source>
</evidence>
<reference evidence="12" key="3">
    <citation type="submission" date="2025-04" db="UniProtKB">
        <authorList>
            <consortium name="RefSeq"/>
        </authorList>
    </citation>
    <scope>IDENTIFICATION</scope>
    <source>
        <strain evidence="12">CBS 304.34</strain>
    </source>
</reference>
<dbReference type="InterPro" id="IPR014043">
    <property type="entry name" value="Acyl_transferase_dom"/>
</dbReference>
<keyword evidence="3" id="KW-0808">Transferase</keyword>
<dbReference type="InterPro" id="IPR036736">
    <property type="entry name" value="ACP-like_sf"/>
</dbReference>
<dbReference type="GO" id="GO:0004312">
    <property type="term" value="F:fatty acid synthase activity"/>
    <property type="evidence" value="ECO:0007669"/>
    <property type="project" value="TreeGrafter"/>
</dbReference>